<evidence type="ECO:0000313" key="1">
    <source>
        <dbReference type="EMBL" id="KAK8219147.1"/>
    </source>
</evidence>
<proteinExistence type="predicted"/>
<gene>
    <name evidence="1" type="ORF">M8818_000878</name>
</gene>
<reference evidence="1" key="1">
    <citation type="submission" date="2024-02" db="EMBL/GenBank/DDBJ databases">
        <title>Metagenome Assembled Genome of Zalaria obscura JY119.</title>
        <authorList>
            <person name="Vighnesh L."/>
            <person name="Jagadeeshwari U."/>
            <person name="Venkata Ramana C."/>
            <person name="Sasikala C."/>
        </authorList>
    </citation>
    <scope>NUCLEOTIDE SEQUENCE</scope>
    <source>
        <strain evidence="1">JY119</strain>
    </source>
</reference>
<comment type="caution">
    <text evidence="1">The sequence shown here is derived from an EMBL/GenBank/DDBJ whole genome shotgun (WGS) entry which is preliminary data.</text>
</comment>
<protein>
    <submittedName>
        <fullName evidence="1">Uncharacterized protein</fullName>
    </submittedName>
</protein>
<dbReference type="Proteomes" id="UP001320706">
    <property type="component" value="Unassembled WGS sequence"/>
</dbReference>
<dbReference type="EMBL" id="JAMKPW020000004">
    <property type="protein sequence ID" value="KAK8219147.1"/>
    <property type="molecule type" value="Genomic_DNA"/>
</dbReference>
<accession>A0ACC3SLW7</accession>
<name>A0ACC3SLW7_9PEZI</name>
<evidence type="ECO:0000313" key="2">
    <source>
        <dbReference type="Proteomes" id="UP001320706"/>
    </source>
</evidence>
<keyword evidence="2" id="KW-1185">Reference proteome</keyword>
<organism evidence="1 2">
    <name type="scientific">Zalaria obscura</name>
    <dbReference type="NCBI Taxonomy" id="2024903"/>
    <lineage>
        <taxon>Eukaryota</taxon>
        <taxon>Fungi</taxon>
        <taxon>Dikarya</taxon>
        <taxon>Ascomycota</taxon>
        <taxon>Pezizomycotina</taxon>
        <taxon>Dothideomycetes</taxon>
        <taxon>Dothideomycetidae</taxon>
        <taxon>Dothideales</taxon>
        <taxon>Zalariaceae</taxon>
        <taxon>Zalaria</taxon>
    </lineage>
</organism>
<sequence length="1486" mass="157936">MSFNDSNLSSPKYGYDFVLSTTQASINSGLLEYLSQEGQPIAYICFLADKNTGNPTQQIALDDLLIQTKGVNPFDIPDGTAWNDPRIQVLTKALFVCGVKIQMGLPPGVLPKDLPEPVVVLGNSANNVRFNMYCSQFSVIQNTPPSGFGGTGVWNVWSQRPGFPWYVDTTVDLITEDLDSELNTPYFNNHPKEKAALLAQLTNLSSTAFSLQQLLFDLDNAVLQSVPTFEGIPAGSNAEAILQKSFVSIYSTNAKQYGQPLLSVNAVAQQTPDPSQLHLTGIERQVSTLVDESSGVPIQNPTPVQQSATTLNYLCAVNHNPLPGAASFSWNWVEPTNIESESGVIAINRNTIANYFMKELQLLPSVRNSCVAVTTSVKAHWWGPVTYYHTFVPGQSLQSAAISESGADVISMAYESAYVKTTLDQVPQSRFVRPKRLRAILPRSKIATDPLLQTNGITTPIPTPAKSANTVPSRDTVPKITYSSQMMQNYLQGEIVSAQAKFEAVQTSDGHALLFATDSNGILNGIEEQNGKTSTGWILNDLSTAFNKAKFPGATVRTFDTGQSALDGSISLGMAVSSGGSDHLCVSLANSNEVGTWITETQWTLYPFDAPGEMLAGITIAGILFSETLDHQQYLIVDIDRSTISSVKDIARYYIDPSKSQGSYWMPHNVPVDIEDGSYQSCIGRAGGESVDGVYTLGMAGKSGQLVYVPIINIFGDGPPLPTRLGLPGDEPASAIAGARNLNEASDLYGTTDLYAIGGSTLYRFAAEEQKADNDLGRPLATNSLFAGTQKLMAMIHDGVTTLWGRNGSDDVYYLSCPSDHVSESGSWSTPVPIVYGIERVSAYVNRQDGGNTIFASGGGNLQKLIQATSTSSQMWLAQEIKLAAPLMEKSLSFNSYTTTISLADADNLPVREAELAISAKSRTPVYINGIYYVLGQTPVSVATDSTGSVTVIEAADDINGTVLMVSTSASESITINPMDEPFKKLASLDSKDALRGATFPKGIVAGGVLGPTESVHLVSSSVSDDDASANAFDGQIANVEETVNQWAGIKDWSLLGAPATSLASSSTSNPAGSQTSGSQLLSNHFRDQAGQITVLSGSPSMSVVQELIEDLLTAISKEGSILSTVYDQLAQLARDFASLDVGSMIRRIAGILANGVLSSAQVVVDALLNVLKDLAATAIGILDAKIHIPVISDILNLLGIADISFLDLFTWIAAVSYTVIYKIANDEAPFPNNNDTSSVISASDWDGLSVLFQTLPNPSATSLKAAAVHHETLNRQALTLSSALQSAVFVAGHATAGFIALTGDFVTSFEASEETGQNQWSIPSAVMGAIFAASADAADALAPKYPIENQPVSVFMKANTTAVVLAKLVFSGPAQEKFRAQESSFSGLAVQDGRATGAIVNAILIIPALFGTCWHFYELSEKPASAERSAAIIGEVSKLSTYMSRVSYAMAVNDTNPESKAIEVGAMAAINLTVAGLQTAEAIAA</sequence>